<dbReference type="InterPro" id="IPR007492">
    <property type="entry name" value="LytTR_DNA-bd_dom"/>
</dbReference>
<name>A0A9X3BYV4_9FLAO</name>
<feature type="domain" description="HTH LytTR-type" evidence="3">
    <location>
        <begin position="132"/>
        <end position="194"/>
    </location>
</feature>
<dbReference type="InterPro" id="IPR046947">
    <property type="entry name" value="LytR-like"/>
</dbReference>
<dbReference type="PROSITE" id="PS50930">
    <property type="entry name" value="HTH_LYTTR"/>
    <property type="match status" value="1"/>
</dbReference>
<accession>A0A9X3BYV4</accession>
<dbReference type="Proteomes" id="UP001151079">
    <property type="component" value="Unassembled WGS sequence"/>
</dbReference>
<comment type="caution">
    <text evidence="4">The sequence shown here is derived from an EMBL/GenBank/DDBJ whole genome shotgun (WGS) entry which is preliminary data.</text>
</comment>
<dbReference type="Pfam" id="PF04397">
    <property type="entry name" value="LytTR"/>
    <property type="match status" value="1"/>
</dbReference>
<evidence type="ECO:0000256" key="1">
    <source>
        <dbReference type="PROSITE-ProRule" id="PRU00169"/>
    </source>
</evidence>
<sequence>MKYKCIIVDDEPLARELIASHLANFDSFELVNSFENALKAYTFLETNTVDLLFLDIEMPLLKGNDFLKKLKNPPKVIFTTAYREYAIEGYELNVIDYLLKPITFDRFFVSIEKFKQLQTPKKEEKSIPKNHIFVSSGNRNIKIIFEEILYIESLKDYITIHLENGKSHHLKQNISAFEKLLDSNFVRVHRSFIIQTKKLTAYSKNEVEINAIEIPIGNSYKENWLTYLTGNQIIKPHKLQMILKLVGLFF</sequence>
<evidence type="ECO:0000259" key="3">
    <source>
        <dbReference type="PROSITE" id="PS50930"/>
    </source>
</evidence>
<dbReference type="Pfam" id="PF00072">
    <property type="entry name" value="Response_reg"/>
    <property type="match status" value="1"/>
</dbReference>
<keyword evidence="5" id="KW-1185">Reference proteome</keyword>
<dbReference type="GO" id="GO:0003677">
    <property type="term" value="F:DNA binding"/>
    <property type="evidence" value="ECO:0007669"/>
    <property type="project" value="InterPro"/>
</dbReference>
<dbReference type="InterPro" id="IPR001789">
    <property type="entry name" value="Sig_transdc_resp-reg_receiver"/>
</dbReference>
<dbReference type="PROSITE" id="PS50110">
    <property type="entry name" value="RESPONSE_REGULATORY"/>
    <property type="match status" value="1"/>
</dbReference>
<dbReference type="EMBL" id="JAOZEW010000012">
    <property type="protein sequence ID" value="MCV9928436.1"/>
    <property type="molecule type" value="Genomic_DNA"/>
</dbReference>
<feature type="domain" description="Response regulatory" evidence="2">
    <location>
        <begin position="4"/>
        <end position="115"/>
    </location>
</feature>
<protein>
    <submittedName>
        <fullName evidence="4">Response regulator transcription factor</fullName>
    </submittedName>
</protein>
<keyword evidence="1" id="KW-0597">Phosphoprotein</keyword>
<dbReference type="RefSeq" id="WP_264206550.1">
    <property type="nucleotide sequence ID" value="NZ_JAOZEW010000012.1"/>
</dbReference>
<evidence type="ECO:0000313" key="4">
    <source>
        <dbReference type="EMBL" id="MCV9928436.1"/>
    </source>
</evidence>
<dbReference type="PANTHER" id="PTHR37299">
    <property type="entry name" value="TRANSCRIPTIONAL REGULATOR-RELATED"/>
    <property type="match status" value="1"/>
</dbReference>
<feature type="modified residue" description="4-aspartylphosphate" evidence="1">
    <location>
        <position position="55"/>
    </location>
</feature>
<dbReference type="SMART" id="SM00850">
    <property type="entry name" value="LytTR"/>
    <property type="match status" value="1"/>
</dbReference>
<dbReference type="SUPFAM" id="SSF52172">
    <property type="entry name" value="CheY-like"/>
    <property type="match status" value="1"/>
</dbReference>
<dbReference type="GO" id="GO:0000156">
    <property type="term" value="F:phosphorelay response regulator activity"/>
    <property type="evidence" value="ECO:0007669"/>
    <property type="project" value="InterPro"/>
</dbReference>
<dbReference type="Gene3D" id="3.40.50.2300">
    <property type="match status" value="1"/>
</dbReference>
<gene>
    <name evidence="4" type="ORF">OIU83_12275</name>
</gene>
<proteinExistence type="predicted"/>
<dbReference type="AlphaFoldDB" id="A0A9X3BYV4"/>
<dbReference type="PANTHER" id="PTHR37299:SF1">
    <property type="entry name" value="STAGE 0 SPORULATION PROTEIN A HOMOLOG"/>
    <property type="match status" value="1"/>
</dbReference>
<dbReference type="Gene3D" id="2.40.50.1020">
    <property type="entry name" value="LytTr DNA-binding domain"/>
    <property type="match status" value="1"/>
</dbReference>
<evidence type="ECO:0000313" key="5">
    <source>
        <dbReference type="Proteomes" id="UP001151079"/>
    </source>
</evidence>
<organism evidence="4 5">
    <name type="scientific">Flavobacterium shii</name>
    <dbReference type="NCBI Taxonomy" id="2987687"/>
    <lineage>
        <taxon>Bacteria</taxon>
        <taxon>Pseudomonadati</taxon>
        <taxon>Bacteroidota</taxon>
        <taxon>Flavobacteriia</taxon>
        <taxon>Flavobacteriales</taxon>
        <taxon>Flavobacteriaceae</taxon>
        <taxon>Flavobacterium</taxon>
    </lineage>
</organism>
<dbReference type="InterPro" id="IPR011006">
    <property type="entry name" value="CheY-like_superfamily"/>
</dbReference>
<reference evidence="4" key="1">
    <citation type="submission" date="2022-10" db="EMBL/GenBank/DDBJ databases">
        <title>Two novel species of Flavobacterium.</title>
        <authorList>
            <person name="Liu Q."/>
            <person name="Xin Y.-H."/>
        </authorList>
    </citation>
    <scope>NUCLEOTIDE SEQUENCE</scope>
    <source>
        <strain evidence="4">LS1R49</strain>
    </source>
</reference>
<evidence type="ECO:0000259" key="2">
    <source>
        <dbReference type="PROSITE" id="PS50110"/>
    </source>
</evidence>
<dbReference type="SMART" id="SM00448">
    <property type="entry name" value="REC"/>
    <property type="match status" value="1"/>
</dbReference>